<dbReference type="Proteomes" id="UP000287651">
    <property type="component" value="Unassembled WGS sequence"/>
</dbReference>
<organism evidence="2 3">
    <name type="scientific">Ensete ventricosum</name>
    <name type="common">Abyssinian banana</name>
    <name type="synonym">Musa ensete</name>
    <dbReference type="NCBI Taxonomy" id="4639"/>
    <lineage>
        <taxon>Eukaryota</taxon>
        <taxon>Viridiplantae</taxon>
        <taxon>Streptophyta</taxon>
        <taxon>Embryophyta</taxon>
        <taxon>Tracheophyta</taxon>
        <taxon>Spermatophyta</taxon>
        <taxon>Magnoliopsida</taxon>
        <taxon>Liliopsida</taxon>
        <taxon>Zingiberales</taxon>
        <taxon>Musaceae</taxon>
        <taxon>Ensete</taxon>
    </lineage>
</organism>
<gene>
    <name evidence="2" type="ORF">B296_00003955</name>
</gene>
<evidence type="ECO:0000313" key="3">
    <source>
        <dbReference type="Proteomes" id="UP000287651"/>
    </source>
</evidence>
<evidence type="ECO:0000256" key="1">
    <source>
        <dbReference type="SAM" id="MobiDB-lite"/>
    </source>
</evidence>
<proteinExistence type="predicted"/>
<protein>
    <submittedName>
        <fullName evidence="2">Uncharacterized protein</fullName>
    </submittedName>
</protein>
<name>A0A427BA58_ENSVE</name>
<evidence type="ECO:0000313" key="2">
    <source>
        <dbReference type="EMBL" id="RRT85371.1"/>
    </source>
</evidence>
<accession>A0A427BA58</accession>
<dbReference type="AlphaFoldDB" id="A0A427BA58"/>
<sequence>MGSRRKDPTTTGKIDIDLVLVLVQHDGSRSGKEDGRAAEGEEGCRNASGMCYYLTAKKRWENSCIFSAFVAEGEVQRLGTKEGVDDNGLAEVKKVVAEEQQGNQRWALEILSTTTLPIAERGLEHNLQDLEIRSQSSRGVERAASTVQALRPTTPEDVLWAEEEEQIWWKMAPMKAAGRISNNYTDGPIRQKGEERQQGGDCCGSRGGEGGERNVAPTSSRIRVQILPAIKDNGEEVAITVGMVQ</sequence>
<comment type="caution">
    <text evidence="2">The sequence shown here is derived from an EMBL/GenBank/DDBJ whole genome shotgun (WGS) entry which is preliminary data.</text>
</comment>
<feature type="compositionally biased region" description="Basic and acidic residues" evidence="1">
    <location>
        <begin position="189"/>
        <end position="198"/>
    </location>
</feature>
<feature type="region of interest" description="Disordered" evidence="1">
    <location>
        <begin position="182"/>
        <end position="219"/>
    </location>
</feature>
<dbReference type="EMBL" id="AMZH03000128">
    <property type="protein sequence ID" value="RRT85371.1"/>
    <property type="molecule type" value="Genomic_DNA"/>
</dbReference>
<reference evidence="2 3" key="1">
    <citation type="journal article" date="2014" name="Agronomy (Basel)">
        <title>A Draft Genome Sequence for Ensete ventricosum, the Drought-Tolerant Tree Against Hunger.</title>
        <authorList>
            <person name="Harrison J."/>
            <person name="Moore K.A."/>
            <person name="Paszkiewicz K."/>
            <person name="Jones T."/>
            <person name="Grant M."/>
            <person name="Ambacheew D."/>
            <person name="Muzemil S."/>
            <person name="Studholme D.J."/>
        </authorList>
    </citation>
    <scope>NUCLEOTIDE SEQUENCE [LARGE SCALE GENOMIC DNA]</scope>
</reference>